<evidence type="ECO:0000256" key="1">
    <source>
        <dbReference type="SAM" id="MobiDB-lite"/>
    </source>
</evidence>
<accession>A0A8S1JF42</accession>
<comment type="caution">
    <text evidence="3">The sequence shown here is derived from an EMBL/GenBank/DDBJ whole genome shotgun (WGS) entry which is preliminary data.</text>
</comment>
<protein>
    <submittedName>
        <fullName evidence="3">Uncharacterized protein</fullName>
    </submittedName>
</protein>
<feature type="transmembrane region" description="Helical" evidence="2">
    <location>
        <begin position="163"/>
        <end position="189"/>
    </location>
</feature>
<keyword evidence="4" id="KW-1185">Reference proteome</keyword>
<feature type="region of interest" description="Disordered" evidence="1">
    <location>
        <begin position="1"/>
        <end position="20"/>
    </location>
</feature>
<dbReference type="Proteomes" id="UP000708148">
    <property type="component" value="Unassembled WGS sequence"/>
</dbReference>
<evidence type="ECO:0000256" key="2">
    <source>
        <dbReference type="SAM" id="Phobius"/>
    </source>
</evidence>
<evidence type="ECO:0000313" key="4">
    <source>
        <dbReference type="Proteomes" id="UP000708148"/>
    </source>
</evidence>
<gene>
    <name evidence="3" type="ORF">OSTQU699_LOCUS10333</name>
</gene>
<evidence type="ECO:0000313" key="3">
    <source>
        <dbReference type="EMBL" id="CAD7704978.1"/>
    </source>
</evidence>
<reference evidence="3" key="1">
    <citation type="submission" date="2020-12" db="EMBL/GenBank/DDBJ databases">
        <authorList>
            <person name="Iha C."/>
        </authorList>
    </citation>
    <scope>NUCLEOTIDE SEQUENCE</scope>
</reference>
<organism evidence="3 4">
    <name type="scientific">Ostreobium quekettii</name>
    <dbReference type="NCBI Taxonomy" id="121088"/>
    <lineage>
        <taxon>Eukaryota</taxon>
        <taxon>Viridiplantae</taxon>
        <taxon>Chlorophyta</taxon>
        <taxon>core chlorophytes</taxon>
        <taxon>Ulvophyceae</taxon>
        <taxon>TCBD clade</taxon>
        <taxon>Bryopsidales</taxon>
        <taxon>Ostreobineae</taxon>
        <taxon>Ostreobiaceae</taxon>
        <taxon>Ostreobium</taxon>
    </lineage>
</organism>
<name>A0A8S1JF42_9CHLO</name>
<feature type="transmembrane region" description="Helical" evidence="2">
    <location>
        <begin position="253"/>
        <end position="277"/>
    </location>
</feature>
<keyword evidence="2" id="KW-0812">Transmembrane</keyword>
<proteinExistence type="predicted"/>
<sequence length="326" mass="34918">MARSERQAQGIHLPRRGRARGGPAVGLAFISHWRACDSFGALEGRSPAQLAVHYSTARAHERQSRLSGVQPCASHTSAAYKRQEPGDLLTQEPGSRSCSLNRSRSMFTCNTTGSMAAFGSGPLQHLHILLVAIILVEFCGLASCGGTDDTHQFPPEKKDMSPIMIGVFLAALACLVVATQSAFAAYLGVAVAKQWPEPKLSGIPYNDRMQICCSASDVSLYSLNIGLAVSWVVALAIYTWVWCDLTGSNGCCTDWVCLLVGLVFWMMPGLHVVVAVYMTTKFVQLGWPLSGFEASYVPVPGSVVTGVPDVVPGMPADDELGLLVEE</sequence>
<feature type="transmembrane region" description="Helical" evidence="2">
    <location>
        <begin position="125"/>
        <end position="143"/>
    </location>
</feature>
<dbReference type="AlphaFoldDB" id="A0A8S1JF42"/>
<dbReference type="EMBL" id="CAJHUC010002992">
    <property type="protein sequence ID" value="CAD7704978.1"/>
    <property type="molecule type" value="Genomic_DNA"/>
</dbReference>
<keyword evidence="2" id="KW-0472">Membrane</keyword>
<keyword evidence="2" id="KW-1133">Transmembrane helix</keyword>
<feature type="transmembrane region" description="Helical" evidence="2">
    <location>
        <begin position="218"/>
        <end position="241"/>
    </location>
</feature>